<dbReference type="Proteomes" id="UP000265566">
    <property type="component" value="Chromosome 6"/>
</dbReference>
<evidence type="ECO:0000313" key="5">
    <source>
        <dbReference type="Proteomes" id="UP000002051"/>
    </source>
</evidence>
<organism evidence="2 5">
    <name type="scientific">Medicago truncatula</name>
    <name type="common">Barrel medic</name>
    <name type="synonym">Medicago tribuloides</name>
    <dbReference type="NCBI Taxonomy" id="3880"/>
    <lineage>
        <taxon>Eukaryota</taxon>
        <taxon>Viridiplantae</taxon>
        <taxon>Streptophyta</taxon>
        <taxon>Embryophyta</taxon>
        <taxon>Tracheophyta</taxon>
        <taxon>Spermatophyta</taxon>
        <taxon>Magnoliopsida</taxon>
        <taxon>eudicotyledons</taxon>
        <taxon>Gunneridae</taxon>
        <taxon>Pentapetalae</taxon>
        <taxon>rosids</taxon>
        <taxon>fabids</taxon>
        <taxon>Fabales</taxon>
        <taxon>Fabaceae</taxon>
        <taxon>Papilionoideae</taxon>
        <taxon>50 kb inversion clade</taxon>
        <taxon>NPAAA clade</taxon>
        <taxon>Hologalegina</taxon>
        <taxon>IRL clade</taxon>
        <taxon>Trifolieae</taxon>
        <taxon>Medicago</taxon>
    </lineage>
</organism>
<reference evidence="2 5" key="1">
    <citation type="journal article" date="2011" name="Nature">
        <title>The Medicago genome provides insight into the evolution of rhizobial symbioses.</title>
        <authorList>
            <person name="Young N.D."/>
            <person name="Debelle F."/>
            <person name="Oldroyd G.E."/>
            <person name="Geurts R."/>
            <person name="Cannon S.B."/>
            <person name="Udvardi M.K."/>
            <person name="Benedito V.A."/>
            <person name="Mayer K.F."/>
            <person name="Gouzy J."/>
            <person name="Schoof H."/>
            <person name="Van de Peer Y."/>
            <person name="Proost S."/>
            <person name="Cook D.R."/>
            <person name="Meyers B.C."/>
            <person name="Spannagl M."/>
            <person name="Cheung F."/>
            <person name="De Mita S."/>
            <person name="Krishnakumar V."/>
            <person name="Gundlach H."/>
            <person name="Zhou S."/>
            <person name="Mudge J."/>
            <person name="Bharti A.K."/>
            <person name="Murray J.D."/>
            <person name="Naoumkina M.A."/>
            <person name="Rosen B."/>
            <person name="Silverstein K.A."/>
            <person name="Tang H."/>
            <person name="Rombauts S."/>
            <person name="Zhao P.X."/>
            <person name="Zhou P."/>
            <person name="Barbe V."/>
            <person name="Bardou P."/>
            <person name="Bechner M."/>
            <person name="Bellec A."/>
            <person name="Berger A."/>
            <person name="Berges H."/>
            <person name="Bidwell S."/>
            <person name="Bisseling T."/>
            <person name="Choisne N."/>
            <person name="Couloux A."/>
            <person name="Denny R."/>
            <person name="Deshpande S."/>
            <person name="Dai X."/>
            <person name="Doyle J.J."/>
            <person name="Dudez A.M."/>
            <person name="Farmer A.D."/>
            <person name="Fouteau S."/>
            <person name="Franken C."/>
            <person name="Gibelin C."/>
            <person name="Gish J."/>
            <person name="Goldstein S."/>
            <person name="Gonzalez A.J."/>
            <person name="Green P.J."/>
            <person name="Hallab A."/>
            <person name="Hartog M."/>
            <person name="Hua A."/>
            <person name="Humphray S.J."/>
            <person name="Jeong D.H."/>
            <person name="Jing Y."/>
            <person name="Jocker A."/>
            <person name="Kenton S.M."/>
            <person name="Kim D.J."/>
            <person name="Klee K."/>
            <person name="Lai H."/>
            <person name="Lang C."/>
            <person name="Lin S."/>
            <person name="Macmil S.L."/>
            <person name="Magdelenat G."/>
            <person name="Matthews L."/>
            <person name="McCorrison J."/>
            <person name="Monaghan E.L."/>
            <person name="Mun J.H."/>
            <person name="Najar F.Z."/>
            <person name="Nicholson C."/>
            <person name="Noirot C."/>
            <person name="O'Bleness M."/>
            <person name="Paule C.R."/>
            <person name="Poulain J."/>
            <person name="Prion F."/>
            <person name="Qin B."/>
            <person name="Qu C."/>
            <person name="Retzel E.F."/>
            <person name="Riddle C."/>
            <person name="Sallet E."/>
            <person name="Samain S."/>
            <person name="Samson N."/>
            <person name="Sanders I."/>
            <person name="Saurat O."/>
            <person name="Scarpelli C."/>
            <person name="Schiex T."/>
            <person name="Segurens B."/>
            <person name="Severin A.J."/>
            <person name="Sherrier D.J."/>
            <person name="Shi R."/>
            <person name="Sims S."/>
            <person name="Singer S.R."/>
            <person name="Sinharoy S."/>
            <person name="Sterck L."/>
            <person name="Viollet A."/>
            <person name="Wang B.B."/>
            <person name="Wang K."/>
            <person name="Wang M."/>
            <person name="Wang X."/>
            <person name="Warfsmann J."/>
            <person name="Weissenbach J."/>
            <person name="White D.D."/>
            <person name="White J.D."/>
            <person name="Wiley G.B."/>
            <person name="Wincker P."/>
            <person name="Xing Y."/>
            <person name="Yang L."/>
            <person name="Yao Z."/>
            <person name="Ying F."/>
            <person name="Zhai J."/>
            <person name="Zhou L."/>
            <person name="Zuber A."/>
            <person name="Denarie J."/>
            <person name="Dixon R.A."/>
            <person name="May G.D."/>
            <person name="Schwartz D.C."/>
            <person name="Rogers J."/>
            <person name="Quetier F."/>
            <person name="Town C.D."/>
            <person name="Roe B.A."/>
        </authorList>
    </citation>
    <scope>NUCLEOTIDE SEQUENCE [LARGE SCALE GENOMIC DNA]</scope>
    <source>
        <strain evidence="2">A17</strain>
        <strain evidence="4 5">cv. Jemalong A17</strain>
    </source>
</reference>
<dbReference type="PaxDb" id="3880-AES74998"/>
<dbReference type="EMBL" id="PSQE01000006">
    <property type="protein sequence ID" value="RHN50505.1"/>
    <property type="molecule type" value="Genomic_DNA"/>
</dbReference>
<dbReference type="PANTHER" id="PTHR34130">
    <property type="entry name" value="OS08G0243800 PROTEIN"/>
    <property type="match status" value="1"/>
</dbReference>
<gene>
    <name evidence="2" type="ordered locus">MTR_6g021870</name>
    <name evidence="3" type="ORF">MtrunA17_Chr6g0458151</name>
</gene>
<evidence type="ECO:0000313" key="4">
    <source>
        <dbReference type="EnsemblPlants" id="AES74998"/>
    </source>
</evidence>
<protein>
    <recommendedName>
        <fullName evidence="6">Transmembrane protein</fullName>
    </recommendedName>
</protein>
<evidence type="ECO:0000256" key="1">
    <source>
        <dbReference type="SAM" id="SignalP"/>
    </source>
</evidence>
<dbReference type="eggNOG" id="ENOG502SAEV">
    <property type="taxonomic scope" value="Eukaryota"/>
</dbReference>
<keyword evidence="5" id="KW-1185">Reference proteome</keyword>
<dbReference type="AlphaFoldDB" id="G7KN66"/>
<reference evidence="3" key="4">
    <citation type="journal article" date="2018" name="Nat. Plants">
        <title>Whole-genome landscape of Medicago truncatula symbiotic genes.</title>
        <authorList>
            <person name="Pecrix Y."/>
            <person name="Gamas P."/>
            <person name="Carrere S."/>
        </authorList>
    </citation>
    <scope>NUCLEOTIDE SEQUENCE</scope>
    <source>
        <tissue evidence="3">Leaves</tissue>
    </source>
</reference>
<proteinExistence type="predicted"/>
<dbReference type="Gramene" id="rna34797">
    <property type="protein sequence ID" value="RHN50505.1"/>
    <property type="gene ID" value="gene34797"/>
</dbReference>
<name>G7KN66_MEDTR</name>
<feature type="signal peptide" evidence="1">
    <location>
        <begin position="1"/>
        <end position="21"/>
    </location>
</feature>
<keyword evidence="1" id="KW-0732">Signal</keyword>
<reference evidence="4" key="3">
    <citation type="submission" date="2015-04" db="UniProtKB">
        <authorList>
            <consortium name="EnsemblPlants"/>
        </authorList>
    </citation>
    <scope>IDENTIFICATION</scope>
    <source>
        <strain evidence="4">cv. Jemalong A17</strain>
    </source>
</reference>
<dbReference type="STRING" id="3880.G7KN66"/>
<reference evidence="2 5" key="2">
    <citation type="journal article" date="2014" name="BMC Genomics">
        <title>An improved genome release (version Mt4.0) for the model legume Medicago truncatula.</title>
        <authorList>
            <person name="Tang H."/>
            <person name="Krishnakumar V."/>
            <person name="Bidwell S."/>
            <person name="Rosen B."/>
            <person name="Chan A."/>
            <person name="Zhou S."/>
            <person name="Gentzbittel L."/>
            <person name="Childs K.L."/>
            <person name="Yandell M."/>
            <person name="Gundlach H."/>
            <person name="Mayer K.F."/>
            <person name="Schwartz D.C."/>
            <person name="Town C.D."/>
        </authorList>
    </citation>
    <scope>GENOME REANNOTATION</scope>
    <source>
        <strain evidence="4 5">cv. Jemalong A17</strain>
    </source>
</reference>
<dbReference type="Proteomes" id="UP000002051">
    <property type="component" value="Chromosome 6"/>
</dbReference>
<evidence type="ECO:0008006" key="6">
    <source>
        <dbReference type="Google" id="ProtNLM"/>
    </source>
</evidence>
<accession>G7KN66</accession>
<evidence type="ECO:0000313" key="2">
    <source>
        <dbReference type="EMBL" id="AES74998.1"/>
    </source>
</evidence>
<dbReference type="EMBL" id="CM001222">
    <property type="protein sequence ID" value="AES74998.1"/>
    <property type="molecule type" value="Genomic_DNA"/>
</dbReference>
<dbReference type="EnsemblPlants" id="AES74998">
    <property type="protein sequence ID" value="AES74998"/>
    <property type="gene ID" value="MTR_6g021870"/>
</dbReference>
<evidence type="ECO:0000313" key="3">
    <source>
        <dbReference type="EMBL" id="RHN50505.1"/>
    </source>
</evidence>
<dbReference type="OMA" id="ERRDPMK"/>
<sequence length="159" mass="18309">MSLTQVILISLPTLFTTPSFSCSIKSMTNFEFPTNFSNELPNDVVFCGKVITRKTEPQANKDNTTVVAGIRSLSVKENRNRRSSSKSYTGMFGMVKFPLQMELSDIKMRQERRDPMKLPKFTEEEDRDGGSCWEMVRPLRRRWTIMRALKTSFGCIHIV</sequence>
<feature type="chain" id="PRO_5014573741" description="Transmembrane protein" evidence="1">
    <location>
        <begin position="22"/>
        <end position="159"/>
    </location>
</feature>
<dbReference type="HOGENOM" id="CLU_119761_0_0_1"/>
<dbReference type="PANTHER" id="PTHR34130:SF8">
    <property type="entry name" value="TRANSMEMBRANE PROTEIN"/>
    <property type="match status" value="1"/>
</dbReference>